<dbReference type="SUPFAM" id="SSF109854">
    <property type="entry name" value="DinB/YfiT-like putative metalloenzymes"/>
    <property type="match status" value="1"/>
</dbReference>
<feature type="binding site" evidence="3">
    <location>
        <position position="48"/>
    </location>
    <ligand>
        <name>a divalent metal cation</name>
        <dbReference type="ChEBI" id="CHEBI:60240"/>
    </ligand>
</feature>
<reference evidence="4 5" key="1">
    <citation type="submission" date="2018-10" db="EMBL/GenBank/DDBJ databases">
        <title>Genome Sequence of Cohnella sp.</title>
        <authorList>
            <person name="Srinivasan S."/>
            <person name="Kim M.K."/>
        </authorList>
    </citation>
    <scope>NUCLEOTIDE SEQUENCE [LARGE SCALE GENOMIC DNA]</scope>
    <source>
        <strain evidence="4 5">18JY8-7</strain>
    </source>
</reference>
<feature type="binding site" evidence="3">
    <location>
        <position position="127"/>
    </location>
    <ligand>
        <name>a divalent metal cation</name>
        <dbReference type="ChEBI" id="CHEBI:60240"/>
    </ligand>
</feature>
<name>A0A3G3K247_9BACL</name>
<dbReference type="EMBL" id="CP033433">
    <property type="protein sequence ID" value="AYQ74241.1"/>
    <property type="molecule type" value="Genomic_DNA"/>
</dbReference>
<organism evidence="4 5">
    <name type="scientific">Cohnella candidum</name>
    <dbReference type="NCBI Taxonomy" id="2674991"/>
    <lineage>
        <taxon>Bacteria</taxon>
        <taxon>Bacillati</taxon>
        <taxon>Bacillota</taxon>
        <taxon>Bacilli</taxon>
        <taxon>Bacillales</taxon>
        <taxon>Paenibacillaceae</taxon>
        <taxon>Cohnella</taxon>
    </lineage>
</organism>
<dbReference type="Proteomes" id="UP000269097">
    <property type="component" value="Chromosome"/>
</dbReference>
<evidence type="ECO:0000313" key="4">
    <source>
        <dbReference type="EMBL" id="AYQ74241.1"/>
    </source>
</evidence>
<evidence type="ECO:0000256" key="2">
    <source>
        <dbReference type="ARBA" id="ARBA00022723"/>
    </source>
</evidence>
<comment type="similarity">
    <text evidence="1">Belongs to the DinB family.</text>
</comment>
<feature type="binding site" evidence="3">
    <location>
        <position position="131"/>
    </location>
    <ligand>
        <name>a divalent metal cation</name>
        <dbReference type="ChEBI" id="CHEBI:60240"/>
    </ligand>
</feature>
<protein>
    <recommendedName>
        <fullName evidence="6">Damage-inducible protein DinB</fullName>
    </recommendedName>
</protein>
<evidence type="ECO:0000256" key="3">
    <source>
        <dbReference type="PIRSR" id="PIRSR607837-1"/>
    </source>
</evidence>
<dbReference type="GO" id="GO:0046872">
    <property type="term" value="F:metal ion binding"/>
    <property type="evidence" value="ECO:0007669"/>
    <property type="project" value="UniProtKB-KW"/>
</dbReference>
<gene>
    <name evidence="4" type="ORF">EAV92_17715</name>
</gene>
<proteinExistence type="inferred from homology"/>
<evidence type="ECO:0008006" key="6">
    <source>
        <dbReference type="Google" id="ProtNLM"/>
    </source>
</evidence>
<dbReference type="Pfam" id="PF05163">
    <property type="entry name" value="DinB"/>
    <property type="match status" value="1"/>
</dbReference>
<evidence type="ECO:0000313" key="5">
    <source>
        <dbReference type="Proteomes" id="UP000269097"/>
    </source>
</evidence>
<dbReference type="AlphaFoldDB" id="A0A3G3K247"/>
<keyword evidence="5" id="KW-1185">Reference proteome</keyword>
<dbReference type="InterPro" id="IPR034660">
    <property type="entry name" value="DinB/YfiT-like"/>
</dbReference>
<accession>A0A3G3K247</accession>
<dbReference type="InterPro" id="IPR007837">
    <property type="entry name" value="DinB"/>
</dbReference>
<dbReference type="RefSeq" id="WP_123042322.1">
    <property type="nucleotide sequence ID" value="NZ_CP033433.1"/>
</dbReference>
<dbReference type="KEGG" id="coh:EAV92_17715"/>
<evidence type="ECO:0000256" key="1">
    <source>
        <dbReference type="ARBA" id="ARBA00008635"/>
    </source>
</evidence>
<sequence>MFHTIEEFMKEWNHESASTKKLFAALTDEALNQQVGAGRRTIGRLASHLIVSPHEMLTRTGLHFEAPFGYDHVPASAAEIVEAYRIAEQSMREAIRTQWTDENLRDVHDMYGEQWSNAVTLRVVIQHEVHHRAQMTVLMRQAGLKIPGMYGPVYEEWEEFGMKPPVV</sequence>
<keyword evidence="2 3" id="KW-0479">Metal-binding</keyword>
<dbReference type="Gene3D" id="1.20.120.450">
    <property type="entry name" value="dinb family like domain"/>
    <property type="match status" value="1"/>
</dbReference>